<feature type="domain" description="GFO/IDH/MocA-like oxidoreductase" evidence="2">
    <location>
        <begin position="136"/>
        <end position="260"/>
    </location>
</feature>
<dbReference type="Gene3D" id="3.30.360.10">
    <property type="entry name" value="Dihydrodipicolinate Reductase, domain 2"/>
    <property type="match status" value="1"/>
</dbReference>
<dbReference type="Pfam" id="PF22725">
    <property type="entry name" value="GFO_IDH_MocA_C3"/>
    <property type="match status" value="1"/>
</dbReference>
<comment type="caution">
    <text evidence="3">The sequence shown here is derived from an EMBL/GenBank/DDBJ whole genome shotgun (WGS) entry which is preliminary data.</text>
</comment>
<evidence type="ECO:0000259" key="1">
    <source>
        <dbReference type="Pfam" id="PF01408"/>
    </source>
</evidence>
<evidence type="ECO:0000313" key="4">
    <source>
        <dbReference type="Proteomes" id="UP000290567"/>
    </source>
</evidence>
<sequence>MVNMTNRINVCLIGTGRAGMIHGRNFSRSIDQGKLIALCDPSKENLTQAQAELNCDYLYTDYRDVMKNPEIDAVIIVTPTIYHKEIALAAAASKKHILCEKPLAMNEEECVEIITAAEEHQIKLQVGFMRRFDASFQEAKLAIEAGAIGEVVLVKSLTHGPSNPKPWMFDIHQSNGPIGEVNSHDLDTLRWLTGSEVKSIYAIGGNYRSPEVRDEFPDYYDTVAMTIHFSDGKLGMVDGAQYVQYGYDARTEVLGTKGSILIGDQSKHKITIATSDGKLTKPAMHSWTYLFKDAYVAEDQAFIDCILSDTSPLCTGEDGLMAVKLVKAGLTSLLENRIVEVDN</sequence>
<proteinExistence type="predicted"/>
<name>A0A4P5PED7_9ENTE</name>
<dbReference type="Pfam" id="PF01408">
    <property type="entry name" value="GFO_IDH_MocA"/>
    <property type="match status" value="1"/>
</dbReference>
<dbReference type="EMBL" id="BJCC01000025">
    <property type="protein sequence ID" value="GCF94984.1"/>
    <property type="molecule type" value="Genomic_DNA"/>
</dbReference>
<accession>A0A4P5PED7</accession>
<dbReference type="PANTHER" id="PTHR43377">
    <property type="entry name" value="BILIVERDIN REDUCTASE A"/>
    <property type="match status" value="1"/>
</dbReference>
<dbReference type="InterPro" id="IPR051450">
    <property type="entry name" value="Gfo/Idh/MocA_Oxidoreductases"/>
</dbReference>
<dbReference type="GO" id="GO:0000166">
    <property type="term" value="F:nucleotide binding"/>
    <property type="evidence" value="ECO:0007669"/>
    <property type="project" value="InterPro"/>
</dbReference>
<dbReference type="PANTHER" id="PTHR43377:SF1">
    <property type="entry name" value="BILIVERDIN REDUCTASE A"/>
    <property type="match status" value="1"/>
</dbReference>
<evidence type="ECO:0000313" key="3">
    <source>
        <dbReference type="EMBL" id="GCF94984.1"/>
    </source>
</evidence>
<evidence type="ECO:0000259" key="2">
    <source>
        <dbReference type="Pfam" id="PF22725"/>
    </source>
</evidence>
<gene>
    <name evidence="3" type="ORF">NRIC_28750</name>
</gene>
<dbReference type="SUPFAM" id="SSF51735">
    <property type="entry name" value="NAD(P)-binding Rossmann-fold domains"/>
    <property type="match status" value="1"/>
</dbReference>
<dbReference type="InterPro" id="IPR036291">
    <property type="entry name" value="NAD(P)-bd_dom_sf"/>
</dbReference>
<reference evidence="4" key="1">
    <citation type="submission" date="2019-02" db="EMBL/GenBank/DDBJ databases">
        <title>Draft genome sequence of Enterococcus sp. Gos25-1.</title>
        <authorList>
            <person name="Tanaka N."/>
            <person name="Shiwa Y."/>
            <person name="Fujita N."/>
        </authorList>
    </citation>
    <scope>NUCLEOTIDE SEQUENCE [LARGE SCALE GENOMIC DNA]</scope>
    <source>
        <strain evidence="4">Gos25-1</strain>
    </source>
</reference>
<feature type="domain" description="Gfo/Idh/MocA-like oxidoreductase N-terminal" evidence="1">
    <location>
        <begin position="8"/>
        <end position="128"/>
    </location>
</feature>
<dbReference type="AlphaFoldDB" id="A0A4P5PED7"/>
<organism evidence="3 4">
    <name type="scientific">Enterococcus florum</name>
    <dbReference type="NCBI Taxonomy" id="2480627"/>
    <lineage>
        <taxon>Bacteria</taxon>
        <taxon>Bacillati</taxon>
        <taxon>Bacillota</taxon>
        <taxon>Bacilli</taxon>
        <taxon>Lactobacillales</taxon>
        <taxon>Enterococcaceae</taxon>
        <taxon>Enterococcus</taxon>
    </lineage>
</organism>
<dbReference type="Proteomes" id="UP000290567">
    <property type="component" value="Unassembled WGS sequence"/>
</dbReference>
<protein>
    <submittedName>
        <fullName evidence="3">Inositol 2-dehydrogenase</fullName>
    </submittedName>
</protein>
<dbReference type="SUPFAM" id="SSF55347">
    <property type="entry name" value="Glyceraldehyde-3-phosphate dehydrogenase-like, C-terminal domain"/>
    <property type="match status" value="1"/>
</dbReference>
<dbReference type="InterPro" id="IPR055170">
    <property type="entry name" value="GFO_IDH_MocA-like_dom"/>
</dbReference>
<dbReference type="InterPro" id="IPR000683">
    <property type="entry name" value="Gfo/Idh/MocA-like_OxRdtase_N"/>
</dbReference>
<keyword evidence="4" id="KW-1185">Reference proteome</keyword>
<dbReference type="Gene3D" id="3.40.50.720">
    <property type="entry name" value="NAD(P)-binding Rossmann-like Domain"/>
    <property type="match status" value="1"/>
</dbReference>